<protein>
    <submittedName>
        <fullName evidence="1">Uncharacterized protein</fullName>
    </submittedName>
</protein>
<accession>A0A564LDK2</accession>
<gene>
    <name evidence="1" type="ORF">SB6408_04881</name>
    <name evidence="2" type="ORF">SB6411_02568</name>
</gene>
<evidence type="ECO:0000313" key="2">
    <source>
        <dbReference type="EMBL" id="VUS74071.1"/>
    </source>
</evidence>
<evidence type="ECO:0000313" key="4">
    <source>
        <dbReference type="Proteomes" id="UP000318370"/>
    </source>
</evidence>
<name>A0A564LDK2_9ENTR</name>
<sequence>MNSAIFVDDQIFTNTLLKHPIKKTCNFLQVF</sequence>
<dbReference type="Proteomes" id="UP000318370">
    <property type="component" value="Unassembled WGS sequence"/>
</dbReference>
<proteinExistence type="predicted"/>
<organism evidence="1 4">
    <name type="scientific">Klebsiella spallanzanii</name>
    <dbReference type="NCBI Taxonomy" id="2587528"/>
    <lineage>
        <taxon>Bacteria</taxon>
        <taxon>Pseudomonadati</taxon>
        <taxon>Pseudomonadota</taxon>
        <taxon>Gammaproteobacteria</taxon>
        <taxon>Enterobacterales</taxon>
        <taxon>Enterobacteriaceae</taxon>
        <taxon>Klebsiella/Raoultella group</taxon>
        <taxon>Klebsiella</taxon>
    </lineage>
</organism>
<dbReference type="AlphaFoldDB" id="A0A564LDK2"/>
<dbReference type="EMBL" id="CABGGS010000043">
    <property type="protein sequence ID" value="VUS74071.1"/>
    <property type="molecule type" value="Genomic_DNA"/>
</dbReference>
<evidence type="ECO:0000313" key="1">
    <source>
        <dbReference type="EMBL" id="VUS59610.1"/>
    </source>
</evidence>
<evidence type="ECO:0000313" key="3">
    <source>
        <dbReference type="Proteomes" id="UP000317652"/>
    </source>
</evidence>
<dbReference type="Proteomes" id="UP000317652">
    <property type="component" value="Unassembled WGS sequence"/>
</dbReference>
<reference evidence="3 4" key="1">
    <citation type="submission" date="2019-07" db="EMBL/GenBank/DDBJ databases">
        <authorList>
            <person name="Brisse S."/>
            <person name="Rodrigues C."/>
            <person name="Thorpe H."/>
        </authorList>
    </citation>
    <scope>NUCLEOTIDE SEQUENCE [LARGE SCALE GENOMIC DNA]</scope>
    <source>
        <strain evidence="1">SB6408</strain>
        <strain evidence="2">SB6411</strain>
    </source>
</reference>
<dbReference type="EMBL" id="CABGHF010000010">
    <property type="protein sequence ID" value="VUS59610.1"/>
    <property type="molecule type" value="Genomic_DNA"/>
</dbReference>
<keyword evidence="3" id="KW-1185">Reference proteome</keyword>